<dbReference type="Proteomes" id="UP000704712">
    <property type="component" value="Unassembled WGS sequence"/>
</dbReference>
<dbReference type="AlphaFoldDB" id="A0A8S9TQD4"/>
<accession>A0A8S9TQD4</accession>
<dbReference type="EMBL" id="JAACNO010002749">
    <property type="protein sequence ID" value="KAF4131096.1"/>
    <property type="molecule type" value="Genomic_DNA"/>
</dbReference>
<proteinExistence type="predicted"/>
<gene>
    <name evidence="1" type="ORF">GN958_ATG19731</name>
</gene>
<organism evidence="1 2">
    <name type="scientific">Phytophthora infestans</name>
    <name type="common">Potato late blight agent</name>
    <name type="synonym">Botrytis infestans</name>
    <dbReference type="NCBI Taxonomy" id="4787"/>
    <lineage>
        <taxon>Eukaryota</taxon>
        <taxon>Sar</taxon>
        <taxon>Stramenopiles</taxon>
        <taxon>Oomycota</taxon>
        <taxon>Peronosporomycetes</taxon>
        <taxon>Peronosporales</taxon>
        <taxon>Peronosporaceae</taxon>
        <taxon>Phytophthora</taxon>
    </lineage>
</organism>
<protein>
    <submittedName>
        <fullName evidence="1">Uncharacterized protein</fullName>
    </submittedName>
</protein>
<reference evidence="1" key="1">
    <citation type="submission" date="2020-03" db="EMBL/GenBank/DDBJ databases">
        <title>Hybrid Assembly of Korean Phytophthora infestans isolates.</title>
        <authorList>
            <person name="Prokchorchik M."/>
            <person name="Lee Y."/>
            <person name="Seo J."/>
            <person name="Cho J.-H."/>
            <person name="Park Y.-E."/>
            <person name="Jang D.-C."/>
            <person name="Im J.-S."/>
            <person name="Choi J.-G."/>
            <person name="Park H.-J."/>
            <person name="Lee G.-B."/>
            <person name="Lee Y.-G."/>
            <person name="Hong S.-Y."/>
            <person name="Cho K."/>
            <person name="Sohn K.H."/>
        </authorList>
    </citation>
    <scope>NUCLEOTIDE SEQUENCE</scope>
    <source>
        <strain evidence="1">KR_2_A2</strain>
    </source>
</reference>
<sequence length="314" mass="33933">MTSATINTTTVLVNGSKVTATSGLVGHARSVMGEHCNSTFEGYLGNTGATRSTTYARYALGTATAAVGAFQAQRPVDAGTLRTFMEAVASKFAEQRPSLQSWSEPTSALRLALLRYFDWNDIGSEILASLGETIDPMSMGMGAMYMYTGIRESNNSSSGIKMALQIADGLNAGAAQVALLNAAVGKAAILCDEVLCASNTLDLLWKWASIATKRIEWPNNLLQAQGQSFSWEMPDASFPDNAHVQAFLRGPNVSMSTVGVRHFNGLGHARNYAAKWMREKQVNASFTEGRAQGAYIIITKTRTWFAEHQKKLVE</sequence>
<evidence type="ECO:0000313" key="1">
    <source>
        <dbReference type="EMBL" id="KAF4131096.1"/>
    </source>
</evidence>
<name>A0A8S9TQD4_PHYIN</name>
<evidence type="ECO:0000313" key="2">
    <source>
        <dbReference type="Proteomes" id="UP000704712"/>
    </source>
</evidence>
<comment type="caution">
    <text evidence="1">The sequence shown here is derived from an EMBL/GenBank/DDBJ whole genome shotgun (WGS) entry which is preliminary data.</text>
</comment>